<keyword evidence="3" id="KW-1185">Reference proteome</keyword>
<evidence type="ECO:0000313" key="3">
    <source>
        <dbReference type="Proteomes" id="UP001460072"/>
    </source>
</evidence>
<dbReference type="Pfam" id="PF14163">
    <property type="entry name" value="SieB"/>
    <property type="match status" value="1"/>
</dbReference>
<evidence type="ECO:0000313" key="2">
    <source>
        <dbReference type="EMBL" id="MEM0544082.1"/>
    </source>
</evidence>
<comment type="caution">
    <text evidence="2">The sequence shown here is derived from an EMBL/GenBank/DDBJ whole genome shotgun (WGS) entry which is preliminary data.</text>
</comment>
<feature type="transmembrane region" description="Helical" evidence="1">
    <location>
        <begin position="46"/>
        <end position="68"/>
    </location>
</feature>
<proteinExistence type="predicted"/>
<evidence type="ECO:0000256" key="1">
    <source>
        <dbReference type="SAM" id="Phobius"/>
    </source>
</evidence>
<dbReference type="RefSeq" id="WP_342697243.1">
    <property type="nucleotide sequence ID" value="NZ_JBCGDO010000069.1"/>
</dbReference>
<reference evidence="2 3" key="1">
    <citation type="submission" date="2024-03" db="EMBL/GenBank/DDBJ databases">
        <title>Two novel species of the genus Flavobacterium exhibiting potentially degradation of complex polysaccharides.</title>
        <authorList>
            <person name="Lian X."/>
        </authorList>
    </citation>
    <scope>NUCLEOTIDE SEQUENCE [LARGE SCALE GENOMIC DNA]</scope>
    <source>
        <strain evidence="3">j3</strain>
    </source>
</reference>
<dbReference type="EMBL" id="JBCGDO010000069">
    <property type="protein sequence ID" value="MEM0544082.1"/>
    <property type="molecule type" value="Genomic_DNA"/>
</dbReference>
<name>A0ABU9N8S6_9FLAO</name>
<organism evidence="2 3">
    <name type="scientific">Flavobacterium aureirubrum</name>
    <dbReference type="NCBI Taxonomy" id="3133147"/>
    <lineage>
        <taxon>Bacteria</taxon>
        <taxon>Pseudomonadati</taxon>
        <taxon>Bacteroidota</taxon>
        <taxon>Flavobacteriia</taxon>
        <taxon>Flavobacteriales</taxon>
        <taxon>Flavobacteriaceae</taxon>
        <taxon>Flavobacterium</taxon>
    </lineage>
</organism>
<keyword evidence="1" id="KW-1133">Transmembrane helix</keyword>
<feature type="transmembrane region" description="Helical" evidence="1">
    <location>
        <begin position="12"/>
        <end position="34"/>
    </location>
</feature>
<dbReference type="Proteomes" id="UP001460072">
    <property type="component" value="Unassembled WGS sequence"/>
</dbReference>
<keyword evidence="1" id="KW-0472">Membrane</keyword>
<accession>A0ABU9N8S6</accession>
<protein>
    <submittedName>
        <fullName evidence="2">Super-infection exclusion protein B</fullName>
    </submittedName>
</protein>
<keyword evidence="1" id="KW-0812">Transmembrane</keyword>
<gene>
    <name evidence="2" type="ORF">WFZ85_15945</name>
</gene>
<dbReference type="InterPro" id="IPR025982">
    <property type="entry name" value="SieB"/>
</dbReference>
<sequence>MSIKDIFEIKKLPSVFFLVIAVVGTFVFYGGNYVLIKADPKTTVGFYAYIIWLLGCGLLITNIIKFIITQIRVFYLTIQLKKEYRKTLENLDAHEISVIREFFIQNRHALDFPFDHPVITGLISKDVLFITSSLGPNSFMINGKKTTFTMNKYMRSVINPNEYFGLNKMTQEQIEQSRPHFLEKGIWNY</sequence>